<evidence type="ECO:0000256" key="2">
    <source>
        <dbReference type="ARBA" id="ARBA00023002"/>
    </source>
</evidence>
<dbReference type="SUPFAM" id="SSF51735">
    <property type="entry name" value="NAD(P)-binding Rossmann-fold domains"/>
    <property type="match status" value="1"/>
</dbReference>
<accession>A0A2N5X5V3</accession>
<name>A0A2N5X5V3_9GAMM</name>
<dbReference type="Gene3D" id="3.40.50.720">
    <property type="entry name" value="NAD(P)-binding Rossmann-like Domain"/>
    <property type="match status" value="1"/>
</dbReference>
<dbReference type="EMBL" id="PKUS01000003">
    <property type="protein sequence ID" value="PLW69857.1"/>
    <property type="molecule type" value="Genomic_DNA"/>
</dbReference>
<dbReference type="OrthoDB" id="9775296at2"/>
<protein>
    <submittedName>
        <fullName evidence="4">Short-chain dehydrogenase/reductase</fullName>
    </submittedName>
</protein>
<dbReference type="PRINTS" id="PR00080">
    <property type="entry name" value="SDRFAMILY"/>
</dbReference>
<dbReference type="PANTHER" id="PTHR43976:SF16">
    <property type="entry name" value="SHORT-CHAIN DEHYDROGENASE_REDUCTASE FAMILY PROTEIN"/>
    <property type="match status" value="1"/>
</dbReference>
<dbReference type="GO" id="GO:0016491">
    <property type="term" value="F:oxidoreductase activity"/>
    <property type="evidence" value="ECO:0007669"/>
    <property type="project" value="UniProtKB-KW"/>
</dbReference>
<proteinExistence type="inferred from homology"/>
<dbReference type="PRINTS" id="PR00081">
    <property type="entry name" value="GDHRDH"/>
</dbReference>
<evidence type="ECO:0000256" key="3">
    <source>
        <dbReference type="RuleBase" id="RU000363"/>
    </source>
</evidence>
<dbReference type="CDD" id="cd05374">
    <property type="entry name" value="17beta-HSD-like_SDR_c"/>
    <property type="match status" value="1"/>
</dbReference>
<dbReference type="AlphaFoldDB" id="A0A2N5X5V3"/>
<dbReference type="InterPro" id="IPR020904">
    <property type="entry name" value="Sc_DH/Rdtase_CS"/>
</dbReference>
<reference evidence="4 5" key="1">
    <citation type="submission" date="2018-01" db="EMBL/GenBank/DDBJ databases">
        <title>The draft genome sequence of Halioglobus lutimaris HF004.</title>
        <authorList>
            <person name="Du Z.-J."/>
            <person name="Shi M.-J."/>
        </authorList>
    </citation>
    <scope>NUCLEOTIDE SEQUENCE [LARGE SCALE GENOMIC DNA]</scope>
    <source>
        <strain evidence="4 5">HF004</strain>
    </source>
</reference>
<evidence type="ECO:0000313" key="4">
    <source>
        <dbReference type="EMBL" id="PLW69857.1"/>
    </source>
</evidence>
<dbReference type="InterPro" id="IPR051911">
    <property type="entry name" value="SDR_oxidoreductase"/>
</dbReference>
<dbReference type="PROSITE" id="PS00061">
    <property type="entry name" value="ADH_SHORT"/>
    <property type="match status" value="1"/>
</dbReference>
<evidence type="ECO:0000313" key="5">
    <source>
        <dbReference type="Proteomes" id="UP000235005"/>
    </source>
</evidence>
<keyword evidence="5" id="KW-1185">Reference proteome</keyword>
<comment type="similarity">
    <text evidence="1 3">Belongs to the short-chain dehydrogenases/reductases (SDR) family.</text>
</comment>
<dbReference type="RefSeq" id="WP_133125939.1">
    <property type="nucleotide sequence ID" value="NZ_PKUS01000003.1"/>
</dbReference>
<comment type="caution">
    <text evidence="4">The sequence shown here is derived from an EMBL/GenBank/DDBJ whole genome shotgun (WGS) entry which is preliminary data.</text>
</comment>
<dbReference type="PANTHER" id="PTHR43976">
    <property type="entry name" value="SHORT CHAIN DEHYDROGENASE"/>
    <property type="match status" value="1"/>
</dbReference>
<dbReference type="InterPro" id="IPR002347">
    <property type="entry name" value="SDR_fam"/>
</dbReference>
<sequence>MNGSTPQSQEEVVLITGASSGFGLQMADKLSAAGYRVFGTGLEDELSHPRATLLQMNVNDDDSVDQCVDRIMAQAGRIDVLINNAGFGICGAVEDTSIEEARAQFETNYFGAIRMLRKVLPIMRKQDSGRIIAVGSLGGEIALPFQSHYCATKFSTRALSDALRLELHGSPIDATVIQPGDFATGFTASRRFSSESQTSHLSAQLKTTMAIVERDEKNGADPDLLGDLCLRLVRKRKLKPVYNVGGAGQRAAALLKRLVPASWFEALMVSSYKL</sequence>
<dbReference type="Proteomes" id="UP000235005">
    <property type="component" value="Unassembled WGS sequence"/>
</dbReference>
<organism evidence="4 5">
    <name type="scientific">Pseudohalioglobus lutimaris</name>
    <dbReference type="NCBI Taxonomy" id="1737061"/>
    <lineage>
        <taxon>Bacteria</taxon>
        <taxon>Pseudomonadati</taxon>
        <taxon>Pseudomonadota</taxon>
        <taxon>Gammaproteobacteria</taxon>
        <taxon>Cellvibrionales</taxon>
        <taxon>Halieaceae</taxon>
        <taxon>Pseudohalioglobus</taxon>
    </lineage>
</organism>
<evidence type="ECO:0000256" key="1">
    <source>
        <dbReference type="ARBA" id="ARBA00006484"/>
    </source>
</evidence>
<dbReference type="InterPro" id="IPR036291">
    <property type="entry name" value="NAD(P)-bd_dom_sf"/>
</dbReference>
<gene>
    <name evidence="4" type="ORF">C0039_04810</name>
</gene>
<keyword evidence="2" id="KW-0560">Oxidoreductase</keyword>
<dbReference type="Pfam" id="PF00106">
    <property type="entry name" value="adh_short"/>
    <property type="match status" value="1"/>
</dbReference>